<organism evidence="1 2">
    <name type="scientific">Acaulospora morrowiae</name>
    <dbReference type="NCBI Taxonomy" id="94023"/>
    <lineage>
        <taxon>Eukaryota</taxon>
        <taxon>Fungi</taxon>
        <taxon>Fungi incertae sedis</taxon>
        <taxon>Mucoromycota</taxon>
        <taxon>Glomeromycotina</taxon>
        <taxon>Glomeromycetes</taxon>
        <taxon>Diversisporales</taxon>
        <taxon>Acaulosporaceae</taxon>
        <taxon>Acaulospora</taxon>
    </lineage>
</organism>
<reference evidence="1" key="1">
    <citation type="submission" date="2021-06" db="EMBL/GenBank/DDBJ databases">
        <authorList>
            <person name="Kallberg Y."/>
            <person name="Tangrot J."/>
            <person name="Rosling A."/>
        </authorList>
    </citation>
    <scope>NUCLEOTIDE SEQUENCE</scope>
    <source>
        <strain evidence="1">CL551</strain>
    </source>
</reference>
<dbReference type="AlphaFoldDB" id="A0A9N9CHE3"/>
<protein>
    <submittedName>
        <fullName evidence="1">9938_t:CDS:1</fullName>
    </submittedName>
</protein>
<dbReference type="OrthoDB" id="10466414at2759"/>
<feature type="non-terminal residue" evidence="1">
    <location>
        <position position="1"/>
    </location>
</feature>
<evidence type="ECO:0000313" key="2">
    <source>
        <dbReference type="Proteomes" id="UP000789342"/>
    </source>
</evidence>
<comment type="caution">
    <text evidence="1">The sequence shown here is derived from an EMBL/GenBank/DDBJ whole genome shotgun (WGS) entry which is preliminary data.</text>
</comment>
<dbReference type="EMBL" id="CAJVPV010006210">
    <property type="protein sequence ID" value="CAG8601758.1"/>
    <property type="molecule type" value="Genomic_DNA"/>
</dbReference>
<evidence type="ECO:0000313" key="1">
    <source>
        <dbReference type="EMBL" id="CAG8601758.1"/>
    </source>
</evidence>
<sequence length="135" mass="15387">VGLRCAEHQRSPFEGNDAHLQLHKAASYKNWISILESSDFRKTTFLSTGSTEKLYSHPFVKETRYILINLATEIAENSKNIGLLDNILRIYSNDENIFTDFVNSAVGDQAELMMMNNKLNTHHKCATYATKFSQL</sequence>
<accession>A0A9N9CHE3</accession>
<dbReference type="Proteomes" id="UP000789342">
    <property type="component" value="Unassembled WGS sequence"/>
</dbReference>
<gene>
    <name evidence="1" type="ORF">AMORRO_LOCUS7813</name>
</gene>
<keyword evidence="2" id="KW-1185">Reference proteome</keyword>
<name>A0A9N9CHE3_9GLOM</name>
<proteinExistence type="predicted"/>